<dbReference type="InterPro" id="IPR036770">
    <property type="entry name" value="Ankyrin_rpt-contain_sf"/>
</dbReference>
<evidence type="ECO:0000256" key="3">
    <source>
        <dbReference type="PROSITE-ProRule" id="PRU00023"/>
    </source>
</evidence>
<gene>
    <name evidence="4" type="ORF">TBRA_LOCUS9913</name>
</gene>
<organism evidence="4 5">
    <name type="scientific">Trichogramma brassicae</name>
    <dbReference type="NCBI Taxonomy" id="86971"/>
    <lineage>
        <taxon>Eukaryota</taxon>
        <taxon>Metazoa</taxon>
        <taxon>Ecdysozoa</taxon>
        <taxon>Arthropoda</taxon>
        <taxon>Hexapoda</taxon>
        <taxon>Insecta</taxon>
        <taxon>Pterygota</taxon>
        <taxon>Neoptera</taxon>
        <taxon>Endopterygota</taxon>
        <taxon>Hymenoptera</taxon>
        <taxon>Apocrita</taxon>
        <taxon>Proctotrupomorpha</taxon>
        <taxon>Chalcidoidea</taxon>
        <taxon>Trichogrammatidae</taxon>
        <taxon>Trichogramma</taxon>
    </lineage>
</organism>
<dbReference type="PANTHER" id="PTHR24193">
    <property type="entry name" value="ANKYRIN REPEAT PROTEIN"/>
    <property type="match status" value="1"/>
</dbReference>
<dbReference type="PROSITE" id="PS50297">
    <property type="entry name" value="ANK_REP_REGION"/>
    <property type="match status" value="3"/>
</dbReference>
<dbReference type="GO" id="GO:0005634">
    <property type="term" value="C:nucleus"/>
    <property type="evidence" value="ECO:0007669"/>
    <property type="project" value="TreeGrafter"/>
</dbReference>
<dbReference type="GO" id="GO:0045944">
    <property type="term" value="P:positive regulation of transcription by RNA polymerase II"/>
    <property type="evidence" value="ECO:0007669"/>
    <property type="project" value="TreeGrafter"/>
</dbReference>
<dbReference type="InterPro" id="IPR050663">
    <property type="entry name" value="Ankyrin-SOCS_Box"/>
</dbReference>
<evidence type="ECO:0000313" key="4">
    <source>
        <dbReference type="EMBL" id="CAB0038121.1"/>
    </source>
</evidence>
<dbReference type="PROSITE" id="PS50088">
    <property type="entry name" value="ANK_REPEAT"/>
    <property type="match status" value="3"/>
</dbReference>
<keyword evidence="1" id="KW-0677">Repeat</keyword>
<evidence type="ECO:0000256" key="1">
    <source>
        <dbReference type="ARBA" id="ARBA00022737"/>
    </source>
</evidence>
<proteinExistence type="predicted"/>
<dbReference type="Gene3D" id="1.25.40.20">
    <property type="entry name" value="Ankyrin repeat-containing domain"/>
    <property type="match status" value="2"/>
</dbReference>
<dbReference type="Proteomes" id="UP000479190">
    <property type="component" value="Unassembled WGS sequence"/>
</dbReference>
<evidence type="ECO:0000256" key="2">
    <source>
        <dbReference type="ARBA" id="ARBA00023043"/>
    </source>
</evidence>
<dbReference type="GO" id="GO:0000976">
    <property type="term" value="F:transcription cis-regulatory region binding"/>
    <property type="evidence" value="ECO:0007669"/>
    <property type="project" value="TreeGrafter"/>
</dbReference>
<reference evidence="4 5" key="1">
    <citation type="submission" date="2020-02" db="EMBL/GenBank/DDBJ databases">
        <authorList>
            <person name="Ferguson B K."/>
        </authorList>
    </citation>
    <scope>NUCLEOTIDE SEQUENCE [LARGE SCALE GENOMIC DNA]</scope>
</reference>
<name>A0A6H5IL38_9HYME</name>
<dbReference type="Pfam" id="PF13857">
    <property type="entry name" value="Ank_5"/>
    <property type="match status" value="1"/>
</dbReference>
<dbReference type="PANTHER" id="PTHR24193:SF121">
    <property type="entry name" value="ADA2A-CONTAINING COMPLEX COMPONENT 3, ISOFORM D"/>
    <property type="match status" value="1"/>
</dbReference>
<accession>A0A6H5IL38</accession>
<dbReference type="InterPro" id="IPR002110">
    <property type="entry name" value="Ankyrin_rpt"/>
</dbReference>
<dbReference type="OrthoDB" id="539213at2759"/>
<feature type="repeat" description="ANK" evidence="3">
    <location>
        <begin position="85"/>
        <end position="118"/>
    </location>
</feature>
<keyword evidence="5" id="KW-1185">Reference proteome</keyword>
<dbReference type="SUPFAM" id="SSF48403">
    <property type="entry name" value="Ankyrin repeat"/>
    <property type="match status" value="1"/>
</dbReference>
<dbReference type="SMART" id="SM00248">
    <property type="entry name" value="ANK"/>
    <property type="match status" value="4"/>
</dbReference>
<sequence length="241" mass="27448">MCDEIQLTVEIDARDNEGNTPLHLALYYNNNELIELLVSRGADPSLADLKGLTALHFCHKHQIEMLFEISEEKHRTVEVNAQDNEGNTPLHLAMYNIGSEEAIESLLRHGADPNMTNNEGWTPLHLVCRKKDDYGSVETFFKMCDENNQRVKIDARDELGRTPLQWAVARCWPNIVHVLLDHGADLSNFVFPTVSHFDEIIMGFKRIDSILKLQLISGALSVIETLEKRGYELQQSNVIRL</sequence>
<keyword evidence="2 3" id="KW-0040">ANK repeat</keyword>
<protein>
    <submittedName>
        <fullName evidence="4">Uncharacterized protein</fullName>
    </submittedName>
</protein>
<dbReference type="PRINTS" id="PR01415">
    <property type="entry name" value="ANKYRIN"/>
</dbReference>
<feature type="repeat" description="ANK" evidence="3">
    <location>
        <begin position="159"/>
        <end position="187"/>
    </location>
</feature>
<feature type="repeat" description="ANK" evidence="3">
    <location>
        <begin position="17"/>
        <end position="49"/>
    </location>
</feature>
<dbReference type="AlphaFoldDB" id="A0A6H5IL38"/>
<evidence type="ECO:0000313" key="5">
    <source>
        <dbReference type="Proteomes" id="UP000479190"/>
    </source>
</evidence>
<dbReference type="Pfam" id="PF12796">
    <property type="entry name" value="Ank_2"/>
    <property type="match status" value="1"/>
</dbReference>
<dbReference type="EMBL" id="CADCXV010000892">
    <property type="protein sequence ID" value="CAB0038121.1"/>
    <property type="molecule type" value="Genomic_DNA"/>
</dbReference>